<proteinExistence type="predicted"/>
<keyword evidence="2" id="KW-1185">Reference proteome</keyword>
<accession>A0A3B0C083</accession>
<dbReference type="Pfam" id="PF09551">
    <property type="entry name" value="Spore_II_R"/>
    <property type="match status" value="1"/>
</dbReference>
<dbReference type="Proteomes" id="UP000282311">
    <property type="component" value="Unassembled WGS sequence"/>
</dbReference>
<dbReference type="NCBIfam" id="TIGR02837">
    <property type="entry name" value="spore_II_R"/>
    <property type="match status" value="1"/>
</dbReference>
<dbReference type="InterPro" id="IPR014202">
    <property type="entry name" value="Spore_II_R"/>
</dbReference>
<dbReference type="EMBL" id="RBAH01000018">
    <property type="protein sequence ID" value="RKN78820.1"/>
    <property type="molecule type" value="Genomic_DNA"/>
</dbReference>
<evidence type="ECO:0000313" key="2">
    <source>
        <dbReference type="Proteomes" id="UP000282311"/>
    </source>
</evidence>
<evidence type="ECO:0000313" key="1">
    <source>
        <dbReference type="EMBL" id="RKN78820.1"/>
    </source>
</evidence>
<organism evidence="1 2">
    <name type="scientific">Paenibacillus ginsengarvi</name>
    <dbReference type="NCBI Taxonomy" id="400777"/>
    <lineage>
        <taxon>Bacteria</taxon>
        <taxon>Bacillati</taxon>
        <taxon>Bacillota</taxon>
        <taxon>Bacilli</taxon>
        <taxon>Bacillales</taxon>
        <taxon>Paenibacillaceae</taxon>
        <taxon>Paenibacillus</taxon>
    </lineage>
</organism>
<reference evidence="1 2" key="1">
    <citation type="journal article" date="2007" name="Int. J. Syst. Evol. Microbiol.">
        <title>Paenibacillus ginsengarvi sp. nov., isolated from soil from ginseng cultivation.</title>
        <authorList>
            <person name="Yoon M.H."/>
            <person name="Ten L.N."/>
            <person name="Im W.T."/>
        </authorList>
    </citation>
    <scope>NUCLEOTIDE SEQUENCE [LARGE SCALE GENOMIC DNA]</scope>
    <source>
        <strain evidence="1 2">KCTC 13059</strain>
    </source>
</reference>
<sequence>MVKRQSFRSYWFVAFAIIVMITCWDSNRTQAALLDPGIPEQSIRLRILANSDAPEDQLVKRVIRDEVIRQMSEWVTEPDGIEAAREAVQGHLPELEALVGSVLEMSGYNYDYQVELGQVPFPTKIYGSKVYPAGDYEALRITLGKGEGQNWWCVLFPPLCFVDGKAGVAVAKKSDDSAAKGAVKVAAAKQPSKDAASTAVTAPNDGGDNGQQVEMKFFVWELVVKMVGWVKEILH</sequence>
<dbReference type="RefSeq" id="WP_120749481.1">
    <property type="nucleotide sequence ID" value="NZ_RBAH01000018.1"/>
</dbReference>
<name>A0A3B0C083_9BACL</name>
<dbReference type="AlphaFoldDB" id="A0A3B0C083"/>
<dbReference type="OrthoDB" id="9793324at2"/>
<comment type="caution">
    <text evidence="1">The sequence shown here is derived from an EMBL/GenBank/DDBJ whole genome shotgun (WGS) entry which is preliminary data.</text>
</comment>
<gene>
    <name evidence="1" type="primary">spoIIR</name>
    <name evidence="1" type="ORF">D7M11_22340</name>
</gene>
<protein>
    <submittedName>
        <fullName evidence="1">Stage II sporulation protein R</fullName>
    </submittedName>
</protein>